<comment type="catalytic activity">
    <reaction evidence="11">
        <text>a 1,2-diacyl-sn-glycero-3-phospho-L-serine + H(+) = a 1,2-diacyl-sn-glycero-3-phosphoethanolamine + CO2</text>
        <dbReference type="Rhea" id="RHEA:20828"/>
        <dbReference type="ChEBI" id="CHEBI:15378"/>
        <dbReference type="ChEBI" id="CHEBI:16526"/>
        <dbReference type="ChEBI" id="CHEBI:57262"/>
        <dbReference type="ChEBI" id="CHEBI:64612"/>
        <dbReference type="EC" id="4.1.1.65"/>
    </reaction>
</comment>
<gene>
    <name evidence="11" type="primary">PSD2</name>
    <name evidence="15" type="ORF">E3Q10_03968</name>
</gene>
<keyword evidence="6 11" id="KW-0865">Zymogen</keyword>
<evidence type="ECO:0000256" key="9">
    <source>
        <dbReference type="ARBA" id="ARBA00023264"/>
    </source>
</evidence>
<dbReference type="PANTHER" id="PTHR10067">
    <property type="entry name" value="PHOSPHATIDYLSERINE DECARBOXYLASE"/>
    <property type="match status" value="1"/>
</dbReference>
<dbReference type="GO" id="GO:0005509">
    <property type="term" value="F:calcium ion binding"/>
    <property type="evidence" value="ECO:0007669"/>
    <property type="project" value="InterPro"/>
</dbReference>
<dbReference type="InterPro" id="IPR035892">
    <property type="entry name" value="C2_domain_sf"/>
</dbReference>
<evidence type="ECO:0000256" key="7">
    <source>
        <dbReference type="ARBA" id="ARBA00023209"/>
    </source>
</evidence>
<evidence type="ECO:0000313" key="15">
    <source>
        <dbReference type="EMBL" id="TIC24707.1"/>
    </source>
</evidence>
<comment type="cofactor">
    <cofactor evidence="11">
        <name>pyruvate</name>
        <dbReference type="ChEBI" id="CHEBI:15361"/>
    </cofactor>
    <text evidence="11">Binds 1 pyruvoyl group covalently per subunit.</text>
</comment>
<feature type="region of interest" description="Disordered" evidence="12">
    <location>
        <begin position="260"/>
        <end position="319"/>
    </location>
</feature>
<feature type="active site" description="Charge relay system; for autoendoproteolytic cleavage activity" evidence="11">
    <location>
        <position position="1021"/>
    </location>
</feature>
<comment type="function">
    <text evidence="11">Catalyzes the formation of phosphatidylethanolamine (PtdEtn) from phosphatidylserine (PtdSer). Plays a central role in phospholipid metabolism and in the interorganelle trafficking of phosphatidylserine.</text>
</comment>
<evidence type="ECO:0000313" key="16">
    <source>
        <dbReference type="Proteomes" id="UP000305647"/>
    </source>
</evidence>
<evidence type="ECO:0000259" key="13">
    <source>
        <dbReference type="PROSITE" id="PS50004"/>
    </source>
</evidence>
<keyword evidence="1 11" id="KW-0444">Lipid biosynthesis</keyword>
<feature type="domain" description="EF-hand" evidence="14">
    <location>
        <begin position="601"/>
        <end position="636"/>
    </location>
</feature>
<feature type="region of interest" description="Disordered" evidence="12">
    <location>
        <begin position="1"/>
        <end position="20"/>
    </location>
</feature>
<feature type="region of interest" description="Disordered" evidence="12">
    <location>
        <begin position="674"/>
        <end position="704"/>
    </location>
</feature>
<comment type="similarity">
    <text evidence="11">Belongs to the phosphatidylserine decarboxylase family. PSD-B subfamily. Eukaryotic type II sub-subfamily.</text>
</comment>
<dbReference type="UniPathway" id="UPA00558">
    <property type="reaction ID" value="UER00616"/>
</dbReference>
<evidence type="ECO:0000256" key="8">
    <source>
        <dbReference type="ARBA" id="ARBA00023239"/>
    </source>
</evidence>
<dbReference type="SUPFAM" id="SSF47473">
    <property type="entry name" value="EF-hand"/>
    <property type="match status" value="1"/>
</dbReference>
<keyword evidence="11" id="KW-0333">Golgi apparatus</keyword>
<feature type="domain" description="C2" evidence="13">
    <location>
        <begin position="418"/>
        <end position="554"/>
    </location>
</feature>
<feature type="active site" description="Schiff-base intermediate with substrate; via pyruvic acid; for decarboxylase activity" evidence="11">
    <location>
        <position position="1172"/>
    </location>
</feature>
<dbReference type="GO" id="GO:0016540">
    <property type="term" value="P:protein autoprocessing"/>
    <property type="evidence" value="ECO:0007669"/>
    <property type="project" value="UniProtKB-UniRule"/>
</dbReference>
<sequence>MSTPPNSAVNLLNDTPKAKKKNPIRVIRSLVSRQNSVKPESFKPLPDEIPFASLRVQVINAKDLASKDRNGLSDPFVDINYGLLRLSTPCVKKTLNPVWDANDATFDISLFRSTVANIAQLEFVAWDKDTIGKDYLGECSLYLDDWFPKLKEGEPFRAVQWSDHLNNVRTLQVKSARKNNNATGVLNVRLGLIQHPASSPVNLESVFEDVLSNARKVATGIMAAPPIESIGTSLISSHSLSQQSTRDSTRTIVASNTQDSLASTLSRGTTAGNNDIGDESDTFNDSDVDITISDIEGDEVDNEDESNVPTPTVGNNDSETFIKGSMRRSESQPMHKISSNLSPMDIPARPGHEVHHHKRPSKLKRIITPLASRQNSRDSIPLATTPQGDISEPNLSSHSNRSLKPRKRRIRKSSRTAKTGGFNLNSEDNSNVLGVVLLEVRHGTDLPRMKNMTRTGWDMDPFVVISFGKKIFRTRVIRHSLNPTWDEKLYFHVRQGESKYTVDFCKFSLNDHFFLLTKTLAVLDWDKLSANDHVGDVSLPLQELVSKAPKSDPETGLFNLDEYDTHTMDDYKLDLKIHENWEEKHSPNILIRAKYLPYAALRQRFWRSYLDQYDADDTGSISRVELTMMLDSLGSTLTSVTIDSFFTRWDKNPRTDELTYDQIIQVLENETNKPINERRSLDDDADADETDASVSPGPSTPSALTAYNNNIEPLDYTGPLARPPNAQPGIIEEHSKASKPKNGGTGNEIDIANISNTSNDESSKLKVSTDFLDNSRLSPPAAGFLSSSSSVFGYDVSDYDDSTELEKGTVSDFTKMKIRIDESHREKVINIKVCPLCHKGRLNSKAEVDIVTHLAICASTDWGRLNRVAVSNYVTASQAQRKWISKIASKISTGSYKLGANSANILVQDRLSGRLQEEKMQMYVRIGIRMLYKGARSKMEGSRARRLLKSMSIKQGSKYDDPESVREIPNFIQFHNLNMDEVLEPISAFNTFNQFFYRKLKPDARPVEEADNPGRLVSAADCRMVVFDNFESATKIWIKGRGFTVSRLLGEKVSKESWCAPLLDKEQLPSLSVFRLAPQDYHRFHSPVDGIVGPITTIEGEYYTVNPQAVRSPISIFSENVRVIVPIHTESYGTVIAVCIGAMMVGSTILTKKEGDSVQRGEEFGYFAFGGSTIVCLFPPNTVSWDNDIKENSRAALETLVRVGMGIGKLSS</sequence>
<proteinExistence type="inferred from homology"/>
<keyword evidence="11" id="KW-0967">Endosome</keyword>
<dbReference type="PROSITE" id="PS50004">
    <property type="entry name" value="C2"/>
    <property type="match status" value="2"/>
</dbReference>
<dbReference type="Pfam" id="PF02666">
    <property type="entry name" value="PS_Dcarbxylase"/>
    <property type="match status" value="1"/>
</dbReference>
<feature type="compositionally biased region" description="Polar residues" evidence="12">
    <location>
        <begin position="371"/>
        <end position="400"/>
    </location>
</feature>
<dbReference type="SMART" id="SM00239">
    <property type="entry name" value="C2"/>
    <property type="match status" value="2"/>
</dbReference>
<dbReference type="GO" id="GO:0006646">
    <property type="term" value="P:phosphatidylethanolamine biosynthetic process"/>
    <property type="evidence" value="ECO:0007669"/>
    <property type="project" value="UniProtKB-UniRule"/>
</dbReference>
<feature type="compositionally biased region" description="Polar residues" evidence="12">
    <location>
        <begin position="260"/>
        <end position="273"/>
    </location>
</feature>
<dbReference type="GO" id="GO:0010008">
    <property type="term" value="C:endosome membrane"/>
    <property type="evidence" value="ECO:0007669"/>
    <property type="project" value="UniProtKB-SubCell"/>
</dbReference>
<keyword evidence="4 11" id="KW-0443">Lipid metabolism</keyword>
<evidence type="ECO:0000256" key="1">
    <source>
        <dbReference type="ARBA" id="ARBA00022516"/>
    </source>
</evidence>
<feature type="compositionally biased region" description="Polar residues" evidence="12">
    <location>
        <begin position="307"/>
        <end position="319"/>
    </location>
</feature>
<dbReference type="EMBL" id="SPRO01000067">
    <property type="protein sequence ID" value="TIC24707.1"/>
    <property type="molecule type" value="Genomic_DNA"/>
</dbReference>
<dbReference type="EC" id="4.1.1.65" evidence="11"/>
<evidence type="ECO:0000256" key="10">
    <source>
        <dbReference type="ARBA" id="ARBA00023317"/>
    </source>
</evidence>
<dbReference type="Pfam" id="PF00168">
    <property type="entry name" value="C2"/>
    <property type="match status" value="2"/>
</dbReference>
<feature type="compositionally biased region" description="Polar residues" evidence="12">
    <location>
        <begin position="1"/>
        <end position="13"/>
    </location>
</feature>
<feature type="region of interest" description="Disordered" evidence="12">
    <location>
        <begin position="370"/>
        <end position="424"/>
    </location>
</feature>
<dbReference type="InterPro" id="IPR003817">
    <property type="entry name" value="PS_Dcarbxylase"/>
</dbReference>
<dbReference type="InterPro" id="IPR000008">
    <property type="entry name" value="C2_dom"/>
</dbReference>
<evidence type="ECO:0000256" key="6">
    <source>
        <dbReference type="ARBA" id="ARBA00023145"/>
    </source>
</evidence>
<dbReference type="Gene3D" id="2.60.40.150">
    <property type="entry name" value="C2 domain"/>
    <property type="match status" value="2"/>
</dbReference>
<dbReference type="GO" id="GO:0004609">
    <property type="term" value="F:phosphatidylserine decarboxylase activity"/>
    <property type="evidence" value="ECO:0007669"/>
    <property type="project" value="UniProtKB-UniRule"/>
</dbReference>
<dbReference type="SUPFAM" id="SSF49562">
    <property type="entry name" value="C2 domain (Calcium/lipid-binding domain, CaLB)"/>
    <property type="match status" value="2"/>
</dbReference>
<comment type="pathway">
    <text evidence="11">Phospholipid metabolism; phosphatidylethanolamine biosynthesis; phosphatidylethanolamine from CDP-diacylglycerol: step 2/2.</text>
</comment>
<feature type="region of interest" description="Disordered" evidence="12">
    <location>
        <begin position="724"/>
        <end position="760"/>
    </location>
</feature>
<feature type="chain" id="PRO_5043060013" description="Phosphatidylserine decarboxylase 2 beta chain" evidence="11">
    <location>
        <begin position="1"/>
        <end position="1171"/>
    </location>
</feature>
<evidence type="ECO:0000256" key="2">
    <source>
        <dbReference type="ARBA" id="ARBA00022793"/>
    </source>
</evidence>
<comment type="caution">
    <text evidence="15">The sequence shown here is derived from an EMBL/GenBank/DDBJ whole genome shotgun (WGS) entry which is preliminary data.</text>
</comment>
<comment type="PTM">
    <text evidence="11">Is synthesized initially as an inactive proenzyme. Formation of the active enzyme involves a self-maturation process in which the active site pyruvoyl group is generated from an internal serine residue via an autocatalytic post-translational modification. Two non-identical subunits are generated from the proenzyme in this reaction, and the pyruvate is formed at the N-terminus of the alpha chain, which is derived from the carboxyl end of the proenzyme. The autoendoproteolytic cleavage occurs by a canonical serine protease mechanism, in which the side chain hydroxyl group of the serine supplies its oxygen atom to form the C-terminus of the beta chain, while the remainder of the serine residue undergoes an oxidative deamination to produce ammonia and the pyruvoyl prosthetic group on the alpha chain. During this reaction, the Ser that is part of the protease active site of the proenzyme becomes the pyruvoyl prosthetic group, which constitutes an essential element of the active site of the mature decarboxylase.</text>
</comment>
<name>A0A4T0SG85_9BASI</name>
<feature type="modified residue" description="Pyruvic acid (Ser); by autocatalysis" evidence="11">
    <location>
        <position position="1172"/>
    </location>
</feature>
<evidence type="ECO:0000256" key="12">
    <source>
        <dbReference type="SAM" id="MobiDB-lite"/>
    </source>
</evidence>
<feature type="active site" description="Charge relay system; for autoendoproteolytic cleavage activity" evidence="11">
    <location>
        <position position="1085"/>
    </location>
</feature>
<keyword evidence="10 11" id="KW-0670">Pyruvate</keyword>
<evidence type="ECO:0000256" key="5">
    <source>
        <dbReference type="ARBA" id="ARBA00023136"/>
    </source>
</evidence>
<evidence type="ECO:0000256" key="3">
    <source>
        <dbReference type="ARBA" id="ARBA00022837"/>
    </source>
</evidence>
<feature type="domain" description="C2" evidence="13">
    <location>
        <begin position="34"/>
        <end position="156"/>
    </location>
</feature>
<dbReference type="InterPro" id="IPR002048">
    <property type="entry name" value="EF_hand_dom"/>
</dbReference>
<dbReference type="AlphaFoldDB" id="A0A4T0SG85"/>
<comment type="subcellular location">
    <subcellularLocation>
        <location evidence="11">Golgi apparatus membrane</location>
        <topology evidence="11">Peripheral membrane protein</topology>
        <orientation evidence="11">Cytoplasmic side</orientation>
    </subcellularLocation>
    <subcellularLocation>
        <location evidence="11">Endosome membrane</location>
        <topology evidence="11">Peripheral membrane protein</topology>
        <orientation evidence="11">Cytoplasmic side</orientation>
    </subcellularLocation>
</comment>
<feature type="compositionally biased region" description="Acidic residues" evidence="12">
    <location>
        <begin position="276"/>
        <end position="288"/>
    </location>
</feature>
<feature type="chain" id="PRO_5043060012" description="Phosphatidylserine decarboxylase 2 alpha chain" evidence="11">
    <location>
        <begin position="1172"/>
        <end position="1212"/>
    </location>
</feature>
<organism evidence="15 16">
    <name type="scientific">Wallemia mellicola</name>
    <dbReference type="NCBI Taxonomy" id="1708541"/>
    <lineage>
        <taxon>Eukaryota</taxon>
        <taxon>Fungi</taxon>
        <taxon>Dikarya</taxon>
        <taxon>Basidiomycota</taxon>
        <taxon>Wallemiomycotina</taxon>
        <taxon>Wallemiomycetes</taxon>
        <taxon>Wallemiales</taxon>
        <taxon>Wallemiaceae</taxon>
        <taxon>Wallemia</taxon>
    </lineage>
</organism>
<evidence type="ECO:0000256" key="4">
    <source>
        <dbReference type="ARBA" id="ARBA00023098"/>
    </source>
</evidence>
<comment type="subunit">
    <text evidence="11">Heterodimer of a large membrane-associated beta subunit and a small pyruvoyl-containing alpha subunit.</text>
</comment>
<dbReference type="Gene3D" id="1.10.238.10">
    <property type="entry name" value="EF-hand"/>
    <property type="match status" value="1"/>
</dbReference>
<feature type="site" description="Cleavage (non-hydrolytic); by autocatalysis" evidence="11">
    <location>
        <begin position="1171"/>
        <end position="1172"/>
    </location>
</feature>
<comment type="domain">
    <text evidence="11">The C2 domains have an essential, but non-catalytic function. They may facilitate interactions with other proteins and are required for lipid transport function.</text>
</comment>
<keyword evidence="7 11" id="KW-0594">Phospholipid biosynthesis</keyword>
<keyword evidence="8 11" id="KW-0456">Lyase</keyword>
<dbReference type="PROSITE" id="PS00018">
    <property type="entry name" value="EF_HAND_1"/>
    <property type="match status" value="1"/>
</dbReference>
<keyword evidence="2 11" id="KW-0210">Decarboxylase</keyword>
<keyword evidence="9 11" id="KW-1208">Phospholipid metabolism</keyword>
<feature type="compositionally biased region" description="Acidic residues" evidence="12">
    <location>
        <begin position="295"/>
        <end position="306"/>
    </location>
</feature>
<keyword evidence="5 11" id="KW-0472">Membrane</keyword>
<dbReference type="InterPro" id="IPR018247">
    <property type="entry name" value="EF_Hand_1_Ca_BS"/>
</dbReference>
<dbReference type="PROSITE" id="PS50222">
    <property type="entry name" value="EF_HAND_2"/>
    <property type="match status" value="1"/>
</dbReference>
<dbReference type="InterPro" id="IPR011992">
    <property type="entry name" value="EF-hand-dom_pair"/>
</dbReference>
<evidence type="ECO:0000259" key="14">
    <source>
        <dbReference type="PROSITE" id="PS50222"/>
    </source>
</evidence>
<accession>A0A4T0SG85</accession>
<evidence type="ECO:0000256" key="11">
    <source>
        <dbReference type="HAMAP-Rule" id="MF_03209"/>
    </source>
</evidence>
<dbReference type="GO" id="GO:0000139">
    <property type="term" value="C:Golgi membrane"/>
    <property type="evidence" value="ECO:0007669"/>
    <property type="project" value="UniProtKB-SubCell"/>
</dbReference>
<feature type="active site" description="Charge relay system; for autoendoproteolytic cleavage activity" evidence="11">
    <location>
        <position position="1172"/>
    </location>
</feature>
<dbReference type="InterPro" id="IPR033179">
    <property type="entry name" value="PSD_type2_pro"/>
</dbReference>
<dbReference type="HAMAP" id="MF_00663">
    <property type="entry name" value="PS_decarb_PSD_B_type2"/>
    <property type="match status" value="1"/>
</dbReference>
<protein>
    <recommendedName>
        <fullName evidence="11">Phosphatidylserine decarboxylase proenzyme 2</fullName>
        <ecNumber evidence="11">4.1.1.65</ecNumber>
    </recommendedName>
    <component>
        <recommendedName>
            <fullName evidence="11">Phosphatidylserine decarboxylase 2 beta chain</fullName>
        </recommendedName>
    </component>
    <component>
        <recommendedName>
            <fullName evidence="11">Phosphatidylserine decarboxylase 2 alpha chain</fullName>
        </recommendedName>
    </component>
</protein>
<keyword evidence="3" id="KW-0106">Calcium</keyword>
<dbReference type="Proteomes" id="UP000305647">
    <property type="component" value="Unassembled WGS sequence"/>
</dbReference>
<feature type="compositionally biased region" description="Basic residues" evidence="12">
    <location>
        <begin position="401"/>
        <end position="415"/>
    </location>
</feature>
<reference evidence="15 16" key="1">
    <citation type="submission" date="2019-03" db="EMBL/GenBank/DDBJ databases">
        <title>Sequencing 25 genomes of Wallemia mellicola.</title>
        <authorList>
            <person name="Gostincar C."/>
        </authorList>
    </citation>
    <scope>NUCLEOTIDE SEQUENCE [LARGE SCALE GENOMIC DNA]</scope>
    <source>
        <strain evidence="15 16">EXF-8738</strain>
    </source>
</reference>
<dbReference type="PANTHER" id="PTHR10067:SF17">
    <property type="entry name" value="PHOSPHATIDYLSERINE DECARBOXYLASE PROENZYME 2"/>
    <property type="match status" value="1"/>
</dbReference>
<dbReference type="GO" id="GO:0005795">
    <property type="term" value="C:Golgi stack"/>
    <property type="evidence" value="ECO:0007669"/>
    <property type="project" value="UniProtKB-UniRule"/>
</dbReference>